<organism evidence="5 6">
    <name type="scientific">Adineta steineri</name>
    <dbReference type="NCBI Taxonomy" id="433720"/>
    <lineage>
        <taxon>Eukaryota</taxon>
        <taxon>Metazoa</taxon>
        <taxon>Spiralia</taxon>
        <taxon>Gnathifera</taxon>
        <taxon>Rotifera</taxon>
        <taxon>Eurotatoria</taxon>
        <taxon>Bdelloidea</taxon>
        <taxon>Adinetida</taxon>
        <taxon>Adinetidae</taxon>
        <taxon>Adineta</taxon>
    </lineage>
</organism>
<reference evidence="5" key="1">
    <citation type="submission" date="2021-02" db="EMBL/GenBank/DDBJ databases">
        <authorList>
            <person name="Nowell W R."/>
        </authorList>
    </citation>
    <scope>NUCLEOTIDE SEQUENCE</scope>
</reference>
<evidence type="ECO:0000313" key="5">
    <source>
        <dbReference type="EMBL" id="CAF1433565.1"/>
    </source>
</evidence>
<evidence type="ECO:0000313" key="6">
    <source>
        <dbReference type="Proteomes" id="UP000663891"/>
    </source>
</evidence>
<gene>
    <name evidence="5" type="ORF">VCS650_LOCUS38452</name>
</gene>
<feature type="domain" description="AIG1-type G" evidence="4">
    <location>
        <begin position="45"/>
        <end position="231"/>
    </location>
</feature>
<feature type="region of interest" description="Disordered" evidence="3">
    <location>
        <begin position="278"/>
        <end position="315"/>
    </location>
</feature>
<dbReference type="Pfam" id="PF04548">
    <property type="entry name" value="AIG1"/>
    <property type="match status" value="1"/>
</dbReference>
<protein>
    <recommendedName>
        <fullName evidence="4">AIG1-type G domain-containing protein</fullName>
    </recommendedName>
</protein>
<sequence>MNKERILPHDLGSRRCNIKTKINEIFGELQRKYLEDDPGLESIQRNILLLGRAKSGKTTLKNILVDPRYQSVGISLCSSTVKQMTFDDSYNIGHLKLNIVNVPSKMIDETSDLNEINKICVEFGTVEYHLICFCVSINTGINEQDIELFKRLVEHFGNGKIRPNLCLVVTRSESKDEESRETILDELENDVHFNYVIKQLGRGVYFSGALNSQDWHRANEEPLLDQFRTIHEYRRSLLQSIMTNIDPFVMKIKTVAMVSESAESGLNKREIIQKDRDLENTSQSESIHNQENQDVWSQSTEGIDPRSVSSTSIFK</sequence>
<dbReference type="Proteomes" id="UP000663891">
    <property type="component" value="Unassembled WGS sequence"/>
</dbReference>
<dbReference type="EMBL" id="CAJNON010001145">
    <property type="protein sequence ID" value="CAF1433565.1"/>
    <property type="molecule type" value="Genomic_DNA"/>
</dbReference>
<evidence type="ECO:0000259" key="4">
    <source>
        <dbReference type="Pfam" id="PF04548"/>
    </source>
</evidence>
<evidence type="ECO:0000256" key="1">
    <source>
        <dbReference type="ARBA" id="ARBA00008535"/>
    </source>
</evidence>
<dbReference type="GO" id="GO:0005525">
    <property type="term" value="F:GTP binding"/>
    <property type="evidence" value="ECO:0007669"/>
    <property type="project" value="InterPro"/>
</dbReference>
<dbReference type="InterPro" id="IPR027417">
    <property type="entry name" value="P-loop_NTPase"/>
</dbReference>
<dbReference type="Gene3D" id="3.40.50.300">
    <property type="entry name" value="P-loop containing nucleotide triphosphate hydrolases"/>
    <property type="match status" value="1"/>
</dbReference>
<keyword evidence="2" id="KW-0547">Nucleotide-binding</keyword>
<comment type="similarity">
    <text evidence="1">Belongs to the TRAFAC class TrmE-Era-EngA-EngB-Septin-like GTPase superfamily. AIG1/Toc34/Toc159-like paraseptin GTPase family. IAN subfamily.</text>
</comment>
<accession>A0A815N5B2</accession>
<comment type="caution">
    <text evidence="5">The sequence shown here is derived from an EMBL/GenBank/DDBJ whole genome shotgun (WGS) entry which is preliminary data.</text>
</comment>
<evidence type="ECO:0000256" key="2">
    <source>
        <dbReference type="ARBA" id="ARBA00022741"/>
    </source>
</evidence>
<dbReference type="SUPFAM" id="SSF52540">
    <property type="entry name" value="P-loop containing nucleoside triphosphate hydrolases"/>
    <property type="match status" value="1"/>
</dbReference>
<dbReference type="OrthoDB" id="10056351at2759"/>
<dbReference type="AlphaFoldDB" id="A0A815N5B2"/>
<proteinExistence type="inferred from homology"/>
<feature type="compositionally biased region" description="Polar residues" evidence="3">
    <location>
        <begin position="280"/>
        <end position="315"/>
    </location>
</feature>
<dbReference type="InterPro" id="IPR006703">
    <property type="entry name" value="G_AIG1"/>
</dbReference>
<evidence type="ECO:0000256" key="3">
    <source>
        <dbReference type="SAM" id="MobiDB-lite"/>
    </source>
</evidence>
<name>A0A815N5B2_9BILA</name>